<comment type="caution">
    <text evidence="2">The sequence shown here is derived from an EMBL/GenBank/DDBJ whole genome shotgun (WGS) entry which is preliminary data.</text>
</comment>
<dbReference type="EMBL" id="BSNU01000003">
    <property type="protein sequence ID" value="GLQ63107.1"/>
    <property type="molecule type" value="Genomic_DNA"/>
</dbReference>
<organism evidence="2 3">
    <name type="scientific">Gluconobacter cerinus</name>
    <dbReference type="NCBI Taxonomy" id="38307"/>
    <lineage>
        <taxon>Bacteria</taxon>
        <taxon>Pseudomonadati</taxon>
        <taxon>Pseudomonadota</taxon>
        <taxon>Alphaproteobacteria</taxon>
        <taxon>Acetobacterales</taxon>
        <taxon>Acetobacteraceae</taxon>
        <taxon>Gluconobacter</taxon>
    </lineage>
</organism>
<accession>A0AAV5NGQ7</accession>
<dbReference type="GO" id="GO:0008270">
    <property type="term" value="F:zinc ion binding"/>
    <property type="evidence" value="ECO:0007669"/>
    <property type="project" value="InterPro"/>
</dbReference>
<comment type="similarity">
    <text evidence="1">Belongs to the ros/MucR family.</text>
</comment>
<dbReference type="Proteomes" id="UP001156614">
    <property type="component" value="Unassembled WGS sequence"/>
</dbReference>
<dbReference type="Pfam" id="PF05443">
    <property type="entry name" value="ROS_MUCR"/>
    <property type="match status" value="1"/>
</dbReference>
<sequence length="141" mass="16033">MKDYYTMPHETADLDLRHLTAQIVTAYVSSHDIGADALPGLIRAVHDSLATVDVQEEVPAEKPVPAVPPRKSVFPDYIICLEDGKKLKLLRRHLKTAYNMTPQEYRERWGLPPEYPMVAPNYASHRSSLARKIGLGRRRED</sequence>
<protein>
    <submittedName>
        <fullName evidence="2">MucR family transcriptional regulator</fullName>
    </submittedName>
</protein>
<dbReference type="InterPro" id="IPR008807">
    <property type="entry name" value="ROS_MUCR"/>
</dbReference>
<proteinExistence type="inferred from homology"/>
<keyword evidence="3" id="KW-1185">Reference proteome</keyword>
<dbReference type="Gene3D" id="1.10.10.1550">
    <property type="entry name" value="ROS/MUCR transcriptional regulator protein"/>
    <property type="match status" value="1"/>
</dbReference>
<name>A0AAV5NGQ7_9PROT</name>
<dbReference type="GO" id="GO:0006355">
    <property type="term" value="P:regulation of DNA-templated transcription"/>
    <property type="evidence" value="ECO:0007669"/>
    <property type="project" value="InterPro"/>
</dbReference>
<dbReference type="GO" id="GO:0003677">
    <property type="term" value="F:DNA binding"/>
    <property type="evidence" value="ECO:0007669"/>
    <property type="project" value="InterPro"/>
</dbReference>
<reference evidence="3" key="1">
    <citation type="journal article" date="2019" name="Int. J. Syst. Evol. Microbiol.">
        <title>The Global Catalogue of Microorganisms (GCM) 10K type strain sequencing project: providing services to taxonomists for standard genome sequencing and annotation.</title>
        <authorList>
            <consortium name="The Broad Institute Genomics Platform"/>
            <consortium name="The Broad Institute Genome Sequencing Center for Infectious Disease"/>
            <person name="Wu L."/>
            <person name="Ma J."/>
        </authorList>
    </citation>
    <scope>NUCLEOTIDE SEQUENCE [LARGE SCALE GENOMIC DNA]</scope>
    <source>
        <strain evidence="3">NBRC 3267</strain>
    </source>
</reference>
<evidence type="ECO:0000313" key="2">
    <source>
        <dbReference type="EMBL" id="GLQ63107.1"/>
    </source>
</evidence>
<dbReference type="AlphaFoldDB" id="A0AAV5NGQ7"/>
<dbReference type="InterPro" id="IPR041920">
    <property type="entry name" value="ROS/MUCR_sf"/>
</dbReference>
<gene>
    <name evidence="2" type="ORF">GCM10007867_19520</name>
</gene>
<evidence type="ECO:0000313" key="3">
    <source>
        <dbReference type="Proteomes" id="UP001156614"/>
    </source>
</evidence>
<evidence type="ECO:0000256" key="1">
    <source>
        <dbReference type="ARBA" id="ARBA00007031"/>
    </source>
</evidence>